<organism evidence="2 3">
    <name type="scientific">Priapulus caudatus</name>
    <name type="common">Priapulid worm</name>
    <dbReference type="NCBI Taxonomy" id="37621"/>
    <lineage>
        <taxon>Eukaryota</taxon>
        <taxon>Metazoa</taxon>
        <taxon>Ecdysozoa</taxon>
        <taxon>Scalidophora</taxon>
        <taxon>Priapulida</taxon>
        <taxon>Priapulimorpha</taxon>
        <taxon>Priapulimorphida</taxon>
        <taxon>Priapulidae</taxon>
        <taxon>Priapulus</taxon>
    </lineage>
</organism>
<evidence type="ECO:0000256" key="1">
    <source>
        <dbReference type="SAM" id="MobiDB-lite"/>
    </source>
</evidence>
<sequence length="1587" mass="176132">MGNNNSYYRKSYIAQDFSQPPYMPSRAKLHRSTSEYRGRASSTPPLQRTGLHEQRRYLVPENKVMHENPAFGIDQLKSSGKLEALRSGGTLRDFKQRPASAAATATVDDVDECVDELIQKLNHRSRLLVKSEWAMKRSNSVGDLVESTTSRSLSDGELEDMLSSQCSALDDFHLGEKRGDGGGIGLGAGNGLRKSRKKSRAPPPPPATSSSPPPGRRFSDDANNNEQKKAKKKGKKSPAPPPPRIAADDAEVTQGSLAKSQSFQSMVSIRTADIEETEKLMHIRKQEQIAHGIDKERTNEDIIRRSAEIERDLLKRNRRKSDPLGRLEKVTSSQERRPAQRSDSILDVLANLKNRKNNRSKSADNRLEEDDPTKGFVLRRYTGSHESLSSPRVAPRNGAQNGSADSLENVDNVDFSDMHMSVTTKLTEKILQHLKRGDYKIRDVKSGDNGMMFTIADSTGKMLAGSSHADVADAGTNDDCASASYDDRNTGFTLQPVMSEHSFNSERTSEWVRQAAQYGDNSSCRDTKDAMLDLSSESDWDDPVYASRDDVAHRKSSPGTECSDMLTGSASSFAWNVKPNGYNSKPRCLPAGTALSAYVAASLPKDCAAPSSSRNPHILESKIKLHVRPTLPKKEWEPDYAFDPELAWERVKPGVSTESDEQQQQRDAGDVREDSIEKKLVPVLPRKTQKMLDMLHVSEDDGYNSQHSPASSDQQNAESAGRGQHGGWTPEMDLNGELDDAPTVKGESNSADRAQVKPVLTLQNMFSRSITKRDDCPPSPDRTSPASMSLPISPMSTTSPSSSSINDNLCTGEYQQRCSPDAECNTTAVANNNNNNSSNNNNSGGGGANRMNKIYSFKNIQKSVKDALGNNRKTRKSEETMALEYEPSSNWIMRQTSPSDMDSDRADTQERIRTAAPTTASDSFLRRIPEINAAGLSQDARSPAGNKPKKFGHAGGHQIYLPPCEVAKIMPARKTTVAHLEIASGIAAEEEIAERERQREEEKKEQEHAEKELRSHHDQDKLIMERHLFKVPESGDVTSRPSLATQTPPQSYENSDVIVQKLASRPAKDKSPPTRNGVVAAASASSARAENSRPAKDLLYENSGMQLAAICISDLKNQTRTQQQHSPSPPPPLPVKQKSSREREGLSSRVQAPPDGGNGADVDVVLGTRVQTPDQREKSIEAWIRKQQLSVGVSESDGRPAATAGAAVTRPSNGRPTTKSENASDGDRRDVIVDRSAAAAAAVPRDQFFFGMESEQKRKADGGSLVEARVDVHRTASGNNATESKARPLSDSAQAQREPRSPQRGRTSNAARSYSQHDDPPSSAAHGRPQYRQNQNEDRVRRPPFEQRQRRSGYEDQKPASGRAGCSGLGGQRVQRTQHVNGVRHEGHAYERFSKRSPDARQSSRPAAAERTDYQHDNQRPDYRSKLTDSYPEAVEDEWEIEKKGFDRNQPNRRGNRRRNNSKPETIDSWDYPEVAHQQQQHSEQQQQQQQQQQHLQQQQHHKQQQQQQQQPQRKQQQHYKQQQQLQRGRGHYPPRLSYTPAQCGRSAGRQGQSTRQEELGSPFSHKNNARSSSYQPRENSHSSENK</sequence>
<feature type="compositionally biased region" description="Polar residues" evidence="1">
    <location>
        <begin position="1036"/>
        <end position="1054"/>
    </location>
</feature>
<feature type="compositionally biased region" description="Basic and acidic residues" evidence="1">
    <location>
        <begin position="1335"/>
        <end position="1358"/>
    </location>
</feature>
<feature type="region of interest" description="Disordered" evidence="1">
    <location>
        <begin position="180"/>
        <end position="259"/>
    </location>
</feature>
<feature type="compositionally biased region" description="Polar residues" evidence="1">
    <location>
        <begin position="1565"/>
        <end position="1578"/>
    </location>
</feature>
<dbReference type="GeneID" id="106821054"/>
<gene>
    <name evidence="3" type="primary">LOC106821054</name>
</gene>
<keyword evidence="2" id="KW-1185">Reference proteome</keyword>
<feature type="compositionally biased region" description="Low complexity" evidence="1">
    <location>
        <begin position="1234"/>
        <end position="1246"/>
    </location>
</feature>
<feature type="compositionally biased region" description="Basic and acidic residues" evidence="1">
    <location>
        <begin position="1408"/>
        <end position="1427"/>
    </location>
</feature>
<feature type="compositionally biased region" description="Basic and acidic residues" evidence="1">
    <location>
        <begin position="1383"/>
        <end position="1399"/>
    </location>
</feature>
<feature type="compositionally biased region" description="Low complexity" evidence="1">
    <location>
        <begin position="1080"/>
        <end position="1089"/>
    </location>
</feature>
<feature type="region of interest" description="Disordered" evidence="1">
    <location>
        <begin position="991"/>
        <end position="1098"/>
    </location>
</feature>
<feature type="compositionally biased region" description="Polar residues" evidence="1">
    <location>
        <begin position="703"/>
        <end position="718"/>
    </location>
</feature>
<name>A0ABM1F9R1_PRICU</name>
<feature type="compositionally biased region" description="Basic and acidic residues" evidence="1">
    <location>
        <begin position="324"/>
        <end position="340"/>
    </location>
</feature>
<feature type="region of interest" description="Disordered" evidence="1">
    <location>
        <begin position="653"/>
        <end position="687"/>
    </location>
</feature>
<feature type="region of interest" description="Disordered" evidence="1">
    <location>
        <begin position="139"/>
        <end position="158"/>
    </location>
</feature>
<feature type="region of interest" description="Disordered" evidence="1">
    <location>
        <begin position="829"/>
        <end position="850"/>
    </location>
</feature>
<feature type="compositionally biased region" description="Low complexity" evidence="1">
    <location>
        <begin position="830"/>
        <end position="842"/>
    </location>
</feature>
<reference evidence="3" key="1">
    <citation type="submission" date="2025-08" db="UniProtKB">
        <authorList>
            <consortium name="RefSeq"/>
        </authorList>
    </citation>
    <scope>IDENTIFICATION</scope>
</reference>
<feature type="compositionally biased region" description="Pro residues" evidence="1">
    <location>
        <begin position="201"/>
        <end position="215"/>
    </location>
</feature>
<dbReference type="Proteomes" id="UP000695022">
    <property type="component" value="Unplaced"/>
</dbReference>
<feature type="compositionally biased region" description="Polar residues" evidence="1">
    <location>
        <begin position="139"/>
        <end position="153"/>
    </location>
</feature>
<feature type="region of interest" description="Disordered" evidence="1">
    <location>
        <begin position="1115"/>
        <end position="1587"/>
    </location>
</feature>
<feature type="region of interest" description="Disordered" evidence="1">
    <location>
        <begin position="19"/>
        <end position="53"/>
    </location>
</feature>
<proteinExistence type="predicted"/>
<evidence type="ECO:0000313" key="2">
    <source>
        <dbReference type="Proteomes" id="UP000695022"/>
    </source>
</evidence>
<feature type="region of interest" description="Disordered" evidence="1">
    <location>
        <begin position="324"/>
        <end position="408"/>
    </location>
</feature>
<feature type="region of interest" description="Disordered" evidence="1">
    <location>
        <begin position="699"/>
        <end position="805"/>
    </location>
</feature>
<feature type="compositionally biased region" description="Basic and acidic residues" evidence="1">
    <location>
        <begin position="1174"/>
        <end position="1184"/>
    </location>
</feature>
<feature type="compositionally biased region" description="Low complexity" evidence="1">
    <location>
        <begin position="1477"/>
        <end position="1527"/>
    </location>
</feature>
<feature type="compositionally biased region" description="Low complexity" evidence="1">
    <location>
        <begin position="787"/>
        <end position="805"/>
    </location>
</feature>
<feature type="compositionally biased region" description="Basic and acidic residues" evidence="1">
    <location>
        <begin position="994"/>
        <end position="1030"/>
    </location>
</feature>
<accession>A0ABM1F9R1</accession>
<evidence type="ECO:0000313" key="3">
    <source>
        <dbReference type="RefSeq" id="XP_014681182.1"/>
    </source>
</evidence>
<dbReference type="RefSeq" id="XP_014681182.1">
    <property type="nucleotide sequence ID" value="XM_014825696.1"/>
</dbReference>
<feature type="compositionally biased region" description="Polar residues" evidence="1">
    <location>
        <begin position="1210"/>
        <end position="1223"/>
    </location>
</feature>
<feature type="compositionally biased region" description="Basic and acidic residues" evidence="1">
    <location>
        <begin position="663"/>
        <end position="680"/>
    </location>
</feature>
<protein>
    <submittedName>
        <fullName evidence="3">Uncharacterized protein LOC106821054</fullName>
    </submittedName>
</protein>
<feature type="compositionally biased region" description="Gly residues" evidence="1">
    <location>
        <begin position="181"/>
        <end position="190"/>
    </location>
</feature>
<feature type="compositionally biased region" description="Polar residues" evidence="1">
    <location>
        <begin position="1304"/>
        <end position="1314"/>
    </location>
</feature>